<protein>
    <recommendedName>
        <fullName evidence="3">Nicotinate-nucleotide adenylyltransferase</fullName>
    </recommendedName>
</protein>
<dbReference type="KEGG" id="rml:FF011L_15480"/>
<keyword evidence="2" id="KW-1185">Reference proteome</keyword>
<accession>A0A517MD39</accession>
<evidence type="ECO:0008006" key="3">
    <source>
        <dbReference type="Google" id="ProtNLM"/>
    </source>
</evidence>
<name>A0A517MD39_9BACT</name>
<evidence type="ECO:0000313" key="1">
    <source>
        <dbReference type="EMBL" id="QDS92799.1"/>
    </source>
</evidence>
<dbReference type="AlphaFoldDB" id="A0A517MD39"/>
<evidence type="ECO:0000313" key="2">
    <source>
        <dbReference type="Proteomes" id="UP000320672"/>
    </source>
</evidence>
<reference evidence="1 2" key="1">
    <citation type="submission" date="2019-02" db="EMBL/GenBank/DDBJ databases">
        <title>Deep-cultivation of Planctomycetes and their phenomic and genomic characterization uncovers novel biology.</title>
        <authorList>
            <person name="Wiegand S."/>
            <person name="Jogler M."/>
            <person name="Boedeker C."/>
            <person name="Pinto D."/>
            <person name="Vollmers J."/>
            <person name="Rivas-Marin E."/>
            <person name="Kohn T."/>
            <person name="Peeters S.H."/>
            <person name="Heuer A."/>
            <person name="Rast P."/>
            <person name="Oberbeckmann S."/>
            <person name="Bunk B."/>
            <person name="Jeske O."/>
            <person name="Meyerdierks A."/>
            <person name="Storesund J.E."/>
            <person name="Kallscheuer N."/>
            <person name="Luecker S."/>
            <person name="Lage O.M."/>
            <person name="Pohl T."/>
            <person name="Merkel B.J."/>
            <person name="Hornburger P."/>
            <person name="Mueller R.-W."/>
            <person name="Bruemmer F."/>
            <person name="Labrenz M."/>
            <person name="Spormann A.M."/>
            <person name="Op den Camp H."/>
            <person name="Overmann J."/>
            <person name="Amann R."/>
            <person name="Jetten M.S.M."/>
            <person name="Mascher T."/>
            <person name="Medema M.H."/>
            <person name="Devos D.P."/>
            <person name="Kaster A.-K."/>
            <person name="Ovreas L."/>
            <person name="Rohde M."/>
            <person name="Galperin M.Y."/>
            <person name="Jogler C."/>
        </authorList>
    </citation>
    <scope>NUCLEOTIDE SEQUENCE [LARGE SCALE GENOMIC DNA]</scope>
    <source>
        <strain evidence="1 2">FF011L</strain>
    </source>
</reference>
<organism evidence="1 2">
    <name type="scientific">Roseimaritima multifibrata</name>
    <dbReference type="NCBI Taxonomy" id="1930274"/>
    <lineage>
        <taxon>Bacteria</taxon>
        <taxon>Pseudomonadati</taxon>
        <taxon>Planctomycetota</taxon>
        <taxon>Planctomycetia</taxon>
        <taxon>Pirellulales</taxon>
        <taxon>Pirellulaceae</taxon>
        <taxon>Roseimaritima</taxon>
    </lineage>
</organism>
<dbReference type="RefSeq" id="WP_246109793.1">
    <property type="nucleotide sequence ID" value="NZ_CP036262.1"/>
</dbReference>
<dbReference type="EMBL" id="CP036262">
    <property type="protein sequence ID" value="QDS92799.1"/>
    <property type="molecule type" value="Genomic_DNA"/>
</dbReference>
<dbReference type="Proteomes" id="UP000320672">
    <property type="component" value="Chromosome"/>
</dbReference>
<proteinExistence type="predicted"/>
<gene>
    <name evidence="1" type="ORF">FF011L_15480</name>
</gene>
<sequence length="504" mass="56321">MISNQERPTTGRKALAVNLDPRRYGSFAEIGAGQEVVRWFFRVGGAAGTIAKSMSAYDMAVSDAIYGPCDRYVCRQRLEDMLDHEHSLNLERLRESRGDTTAFFSFADTVSARNFRGTNDCHGWIGIRFQAHPRDQDSQIILHVRLLDNENALQQEALGIVGVNLLYGAFFLHHEPDQLIESLLDGLSTRRIEIDMIEFSGIAFRHVDNRVMSLRLVQLGLSSAAMFSATGEVLQPSEVLYKKPILVERGSFRPLTDVNLDMLRAASEKFEDEADVDASEVVTLAEITMRNLRANGEIDLSDFLARVDIMAASGMTVLISDYFEYYRLAAYLARHTKKKIGITMGAGSLVELFTEKYYTELEGGILESFGRLFKNDLKLYIYPLLDPDSGDLTTVGNLEVAPELRKLYRYLVDKGCIEQLDNHNPECLSTFSRQVLAMIEAGDDGWLKHVPAEVAKVIQDRGFFGYRRPLEAKLTKKSKAPATVIAPLDSPTGSAIMSYNGASQ</sequence>